<dbReference type="InterPro" id="IPR036291">
    <property type="entry name" value="NAD(P)-bd_dom_sf"/>
</dbReference>
<dbReference type="Gene3D" id="3.40.50.720">
    <property type="entry name" value="NAD(P)-binding Rossmann-like Domain"/>
    <property type="match status" value="1"/>
</dbReference>
<dbReference type="RefSeq" id="WP_047963234.1">
    <property type="nucleotide sequence ID" value="NZ_CAWMBG010000060.1"/>
</dbReference>
<dbReference type="PANTHER" id="PTHR43431:SF7">
    <property type="entry name" value="OXIDOREDUCTASE, SHORT CHAIN DEHYDROGENASE_REDUCTASE FAMILY (AFU_ORTHOLOGUE AFUA_5G14000)"/>
    <property type="match status" value="1"/>
</dbReference>
<dbReference type="AlphaFoldDB" id="A0A0J5FTJ3"/>
<dbReference type="STRING" id="880157.AB204_10030"/>
<dbReference type="SUPFAM" id="SSF51735">
    <property type="entry name" value="NAD(P)-binding Rossmann-fold domains"/>
    <property type="match status" value="1"/>
</dbReference>
<organism evidence="1 2">
    <name type="scientific">Xenorhabdus khoisanae</name>
    <dbReference type="NCBI Taxonomy" id="880157"/>
    <lineage>
        <taxon>Bacteria</taxon>
        <taxon>Pseudomonadati</taxon>
        <taxon>Pseudomonadota</taxon>
        <taxon>Gammaproteobacteria</taxon>
        <taxon>Enterobacterales</taxon>
        <taxon>Morganellaceae</taxon>
        <taxon>Xenorhabdus</taxon>
    </lineage>
</organism>
<evidence type="ECO:0000313" key="1">
    <source>
        <dbReference type="EMBL" id="KMJ45252.1"/>
    </source>
</evidence>
<comment type="caution">
    <text evidence="1">The sequence shown here is derived from an EMBL/GenBank/DDBJ whole genome shotgun (WGS) entry which is preliminary data.</text>
</comment>
<gene>
    <name evidence="1" type="ORF">AB204_10030</name>
</gene>
<sequence length="239" mass="25671">MKRTILICGYGPGISHAVARRFGKAGHPVALVARNAQRLASAVEELVTEGIQARAFPANLSDIEEVKRIVTDARSTLGPIGILHWNAFLEIEGSLLSTLPSDLSKSFEIRVTSYIAAVQECLPDLKAHKGSVLTTSGIMALDDPKIDIFATEYAALAISVAAQHKTTRILTHTLASHDIHVSEVIVNGFVDRTPGGAGKNSTIAPADIAEQFWKLYTARQTHSIIFGSTIPISETVAHE</sequence>
<reference evidence="1 2" key="1">
    <citation type="submission" date="2015-06" db="EMBL/GenBank/DDBJ databases">
        <title>Draft Whole-Genome Sequence of the Entomopathogenic Bacterium Xenorhabdus khoisanae.</title>
        <authorList>
            <person name="Naidoo S."/>
            <person name="Featherston J."/>
            <person name="Gray V.M."/>
        </authorList>
    </citation>
    <scope>NUCLEOTIDE SEQUENCE [LARGE SCALE GENOMIC DNA]</scope>
    <source>
        <strain evidence="1 2">MCB</strain>
    </source>
</reference>
<dbReference type="OrthoDB" id="5513072at2"/>
<dbReference type="PATRIC" id="fig|880157.4.peg.2124"/>
<evidence type="ECO:0000313" key="2">
    <source>
        <dbReference type="Proteomes" id="UP000036277"/>
    </source>
</evidence>
<keyword evidence="2" id="KW-1185">Reference proteome</keyword>
<dbReference type="Pfam" id="PF00106">
    <property type="entry name" value="adh_short"/>
    <property type="match status" value="1"/>
</dbReference>
<dbReference type="PANTHER" id="PTHR43431">
    <property type="entry name" value="OXIDOREDUCTASE, SHORT CHAIN DEHYDROGENASE/REDUCTASE FAMILY (AFU_ORTHOLOGUE AFUA_5G14000)"/>
    <property type="match status" value="1"/>
</dbReference>
<dbReference type="EMBL" id="LFCV01000060">
    <property type="protein sequence ID" value="KMJ45252.1"/>
    <property type="molecule type" value="Genomic_DNA"/>
</dbReference>
<dbReference type="InterPro" id="IPR002347">
    <property type="entry name" value="SDR_fam"/>
</dbReference>
<protein>
    <submittedName>
        <fullName evidence="1">Short-chain dehydrogenase</fullName>
    </submittedName>
</protein>
<name>A0A0J5FTJ3_9GAMM</name>
<accession>A0A0J5FTJ3</accession>
<dbReference type="Proteomes" id="UP000036277">
    <property type="component" value="Unassembled WGS sequence"/>
</dbReference>
<proteinExistence type="predicted"/>